<evidence type="ECO:0000256" key="2">
    <source>
        <dbReference type="ARBA" id="ARBA00023125"/>
    </source>
</evidence>
<protein>
    <submittedName>
        <fullName evidence="5">Helix-turn-helix domain-containing protein</fullName>
    </submittedName>
</protein>
<keyword evidence="3" id="KW-0804">Transcription</keyword>
<dbReference type="Proteomes" id="UP000256873">
    <property type="component" value="Unassembled WGS sequence"/>
</dbReference>
<dbReference type="SUPFAM" id="SSF47413">
    <property type="entry name" value="lambda repressor-like DNA-binding domains"/>
    <property type="match status" value="1"/>
</dbReference>
<dbReference type="InterPro" id="IPR001387">
    <property type="entry name" value="Cro/C1-type_HTH"/>
</dbReference>
<dbReference type="CDD" id="cd00093">
    <property type="entry name" value="HTH_XRE"/>
    <property type="match status" value="1"/>
</dbReference>
<reference evidence="5 6" key="1">
    <citation type="submission" date="2017-10" db="EMBL/GenBank/DDBJ databases">
        <title>A large-scale comparative metagenomic study reveals the eutrophication-driven functional interactions in six Microcystis-epibionts communities.</title>
        <authorList>
            <person name="Li Q."/>
            <person name="Lin F."/>
        </authorList>
    </citation>
    <scope>NUCLEOTIDE SEQUENCE [LARGE SCALE GENOMIC DNA]</scope>
    <source>
        <strain evidence="5">TF09</strain>
    </source>
</reference>
<dbReference type="PROSITE" id="PS50943">
    <property type="entry name" value="HTH_CROC1"/>
    <property type="match status" value="1"/>
</dbReference>
<organism evidence="5 6">
    <name type="scientific">Microcystis flos-aquae TF09</name>
    <dbReference type="NCBI Taxonomy" id="2060473"/>
    <lineage>
        <taxon>Bacteria</taxon>
        <taxon>Bacillati</taxon>
        <taxon>Cyanobacteriota</taxon>
        <taxon>Cyanophyceae</taxon>
        <taxon>Oscillatoriophycideae</taxon>
        <taxon>Chroococcales</taxon>
        <taxon>Microcystaceae</taxon>
        <taxon>Microcystis</taxon>
    </lineage>
</organism>
<dbReference type="PANTHER" id="PTHR36511">
    <property type="entry name" value="MERR FAMILY BACTERIAL REGULATORY PROTEIN"/>
    <property type="match status" value="1"/>
</dbReference>
<dbReference type="Gene3D" id="1.10.260.40">
    <property type="entry name" value="lambda repressor-like DNA-binding domains"/>
    <property type="match status" value="1"/>
</dbReference>
<dbReference type="AlphaFoldDB" id="A0A3E0KZ27"/>
<gene>
    <name evidence="5" type="ORF">DWQ54_20530</name>
</gene>
<evidence type="ECO:0000256" key="1">
    <source>
        <dbReference type="ARBA" id="ARBA00023015"/>
    </source>
</evidence>
<evidence type="ECO:0000313" key="5">
    <source>
        <dbReference type="EMBL" id="REJ39903.1"/>
    </source>
</evidence>
<keyword evidence="2" id="KW-0238">DNA-binding</keyword>
<comment type="caution">
    <text evidence="5">The sequence shown here is derived from an EMBL/GenBank/DDBJ whole genome shotgun (WGS) entry which is preliminary data.</text>
</comment>
<accession>A0A3E0KZ27</accession>
<feature type="domain" description="HTH cro/C1-type" evidence="4">
    <location>
        <begin position="6"/>
        <end position="44"/>
    </location>
</feature>
<dbReference type="EMBL" id="QQWC01000006">
    <property type="protein sequence ID" value="REJ39903.1"/>
    <property type="molecule type" value="Genomic_DNA"/>
</dbReference>
<name>A0A3E0KZ27_9CHRO</name>
<evidence type="ECO:0000256" key="3">
    <source>
        <dbReference type="ARBA" id="ARBA00023163"/>
    </source>
</evidence>
<dbReference type="GO" id="GO:0003677">
    <property type="term" value="F:DNA binding"/>
    <property type="evidence" value="ECO:0007669"/>
    <property type="project" value="UniProtKB-KW"/>
</dbReference>
<dbReference type="PANTHER" id="PTHR36511:SF3">
    <property type="entry name" value="ANTITOXIN HIGA-2"/>
    <property type="match status" value="1"/>
</dbReference>
<dbReference type="Pfam" id="PF01381">
    <property type="entry name" value="HTH_3"/>
    <property type="match status" value="1"/>
</dbReference>
<keyword evidence="1" id="KW-0805">Transcription regulation</keyword>
<dbReference type="InterPro" id="IPR010982">
    <property type="entry name" value="Lambda_DNA-bd_dom_sf"/>
</dbReference>
<dbReference type="InterPro" id="IPR052359">
    <property type="entry name" value="HTH-type_reg/antitoxin"/>
</dbReference>
<sequence length="55" mass="6158">MRNDYRKGVSQAVFARYLNVSKDSVSQWERGEKHPAGPALKLLSLVEKKGLNAIT</sequence>
<proteinExistence type="predicted"/>
<evidence type="ECO:0000259" key="4">
    <source>
        <dbReference type="PROSITE" id="PS50943"/>
    </source>
</evidence>
<evidence type="ECO:0000313" key="6">
    <source>
        <dbReference type="Proteomes" id="UP000256873"/>
    </source>
</evidence>